<evidence type="ECO:0000313" key="14">
    <source>
        <dbReference type="RefSeq" id="XP_049311988.1"/>
    </source>
</evidence>
<proteinExistence type="predicted"/>
<keyword evidence="6" id="KW-0969">Cilium</keyword>
<keyword evidence="2" id="KW-0963">Cytoplasm</keyword>
<protein>
    <recommendedName>
        <fullName evidence="10">Dynein axonemal intermediate chain 4</fullName>
    </recommendedName>
    <alternativeName>
        <fullName evidence="11">WD repeat-containing protein 78</fullName>
    </alternativeName>
</protein>
<dbReference type="PANTHER" id="PTHR12442">
    <property type="entry name" value="DYNEIN INTERMEDIATE CHAIN"/>
    <property type="match status" value="1"/>
</dbReference>
<keyword evidence="8" id="KW-0966">Cell projection</keyword>
<dbReference type="RefSeq" id="XP_049311988.1">
    <property type="nucleotide sequence ID" value="XM_049456031.1"/>
</dbReference>
<keyword evidence="5" id="KW-0282">Flagellum</keyword>
<dbReference type="SMART" id="SM00320">
    <property type="entry name" value="WD40"/>
    <property type="match status" value="3"/>
</dbReference>
<dbReference type="InterPro" id="IPR015943">
    <property type="entry name" value="WD40/YVTN_repeat-like_dom_sf"/>
</dbReference>
<evidence type="ECO:0000256" key="7">
    <source>
        <dbReference type="ARBA" id="ARBA00023212"/>
    </source>
</evidence>
<dbReference type="InterPro" id="IPR036322">
    <property type="entry name" value="WD40_repeat_dom_sf"/>
</dbReference>
<organism evidence="13 14">
    <name type="scientific">Bactrocera dorsalis</name>
    <name type="common">Oriental fruit fly</name>
    <name type="synonym">Dacus dorsalis</name>
    <dbReference type="NCBI Taxonomy" id="27457"/>
    <lineage>
        <taxon>Eukaryota</taxon>
        <taxon>Metazoa</taxon>
        <taxon>Ecdysozoa</taxon>
        <taxon>Arthropoda</taxon>
        <taxon>Hexapoda</taxon>
        <taxon>Insecta</taxon>
        <taxon>Pterygota</taxon>
        <taxon>Neoptera</taxon>
        <taxon>Endopterygota</taxon>
        <taxon>Diptera</taxon>
        <taxon>Brachycera</taxon>
        <taxon>Muscomorpha</taxon>
        <taxon>Tephritoidea</taxon>
        <taxon>Tephritidae</taxon>
        <taxon>Bactrocera</taxon>
        <taxon>Bactrocera</taxon>
    </lineage>
</organism>
<name>A0ABM3JRY2_BACDO</name>
<feature type="repeat" description="WD" evidence="12">
    <location>
        <begin position="548"/>
        <end position="580"/>
    </location>
</feature>
<sequence length="723" mass="82643">MSRKTFGEKKKSHISRVTYNFALSKEIENAMIWRQSLELRDIVRGKSIDVTPKLIDTDTRSTLRFRSIATYAEDLIKQMTKSSSVQSFNSRRISISSVKAKSSTRLGLKLSLDEIIQAIGSSGSLHEYHHYYHEITFAKREPLPFIKVVLRKSPEFVLYHQNSFTVPKGSAEAEAVEHDNQIYDYLTIGKGKVRRRSDAETQTVGVLMKPRTVSTIPKKFGERAAYVSFFEMFDTYQQLLQTPTAFNERHSLSTGVLDLIAKNPQFSYAAMVLERILASNCYQQGQRRYRNMNIPTKMDKYAEYKYSLNLLYRLIQPKFQGGLDKRRKAIAALSFCHGNGDLIAVAYGFYSDASKVTVPNGNVCVWSMKNPQNPERHYSYPVPVSAVEFSPFLPFLLAIGLYDGTVQVRNITKPDYPPVAISQRSVLLSCEPVTAIQWIRQTQENAAEADPFLALTRDGKVAKFRIIASPYLLGMRQMELLRIEGNPEGFQSKNIVMNEEKSLDSGRSASGLHLVMHPVQSDIYYILTDEGCIQKCSLNHTHHYLEMLKVHEGSVNHMDFSPWSPKLFLTCGNDWTIRIWLEGIFQPLITLSDRYMPVHCAMWSRTHSTVIIAVNRETVDMWDLRRNLLDPISTINIDSSFHTLAKLSLCGRSLALGNERGNVLMCSFEHMPFQSHNQYAELEKAIYNAIKLSPTLMQDLKNIGYFGYKVENHHSKSSYWKYK</sequence>
<dbReference type="InterPro" id="IPR001680">
    <property type="entry name" value="WD40_rpt"/>
</dbReference>
<evidence type="ECO:0000256" key="8">
    <source>
        <dbReference type="ARBA" id="ARBA00023273"/>
    </source>
</evidence>
<evidence type="ECO:0000256" key="11">
    <source>
        <dbReference type="ARBA" id="ARBA00041557"/>
    </source>
</evidence>
<evidence type="ECO:0000313" key="13">
    <source>
        <dbReference type="Proteomes" id="UP001652620"/>
    </source>
</evidence>
<keyword evidence="13" id="KW-1185">Reference proteome</keyword>
<keyword evidence="7" id="KW-0206">Cytoskeleton</keyword>
<dbReference type="InterPro" id="IPR050687">
    <property type="entry name" value="Dynein_IC"/>
</dbReference>
<reference evidence="14" key="1">
    <citation type="submission" date="2025-08" db="UniProtKB">
        <authorList>
            <consortium name="RefSeq"/>
        </authorList>
    </citation>
    <scope>IDENTIFICATION</scope>
    <source>
        <tissue evidence="14">Adult</tissue>
    </source>
</reference>
<dbReference type="PANTHER" id="PTHR12442:SF12">
    <property type="entry name" value="DYNEIN AXONEMAL INTERMEDIATE CHAIN 4"/>
    <property type="match status" value="1"/>
</dbReference>
<evidence type="ECO:0000256" key="9">
    <source>
        <dbReference type="ARBA" id="ARBA00024190"/>
    </source>
</evidence>
<evidence type="ECO:0000256" key="2">
    <source>
        <dbReference type="ARBA" id="ARBA00022490"/>
    </source>
</evidence>
<keyword evidence="3 12" id="KW-0853">WD repeat</keyword>
<keyword evidence="4" id="KW-0677">Repeat</keyword>
<evidence type="ECO:0000256" key="10">
    <source>
        <dbReference type="ARBA" id="ARBA00040002"/>
    </source>
</evidence>
<evidence type="ECO:0000256" key="4">
    <source>
        <dbReference type="ARBA" id="ARBA00022737"/>
    </source>
</evidence>
<dbReference type="Pfam" id="PF00400">
    <property type="entry name" value="WD40"/>
    <property type="match status" value="1"/>
</dbReference>
<dbReference type="Proteomes" id="UP001652620">
    <property type="component" value="Chromosome 4"/>
</dbReference>
<evidence type="ECO:0000256" key="3">
    <source>
        <dbReference type="ARBA" id="ARBA00022574"/>
    </source>
</evidence>
<accession>A0ABM3JRY2</accession>
<dbReference type="GeneID" id="105228709"/>
<dbReference type="Gene3D" id="2.130.10.10">
    <property type="entry name" value="YVTN repeat-like/Quinoprotein amine dehydrogenase"/>
    <property type="match status" value="2"/>
</dbReference>
<evidence type="ECO:0000256" key="1">
    <source>
        <dbReference type="ARBA" id="ARBA00004611"/>
    </source>
</evidence>
<evidence type="ECO:0000256" key="5">
    <source>
        <dbReference type="ARBA" id="ARBA00022846"/>
    </source>
</evidence>
<evidence type="ECO:0000256" key="6">
    <source>
        <dbReference type="ARBA" id="ARBA00023069"/>
    </source>
</evidence>
<dbReference type="SUPFAM" id="SSF50978">
    <property type="entry name" value="WD40 repeat-like"/>
    <property type="match status" value="1"/>
</dbReference>
<dbReference type="PROSITE" id="PS50082">
    <property type="entry name" value="WD_REPEATS_2"/>
    <property type="match status" value="1"/>
</dbReference>
<gene>
    <name evidence="14" type="primary">LOC105228709</name>
</gene>
<evidence type="ECO:0000256" key="12">
    <source>
        <dbReference type="PROSITE-ProRule" id="PRU00221"/>
    </source>
</evidence>
<comment type="subcellular location">
    <subcellularLocation>
        <location evidence="1">Cytoplasm</location>
        <location evidence="1">Cytoskeleton</location>
        <location evidence="1">Flagellum axoneme</location>
    </subcellularLocation>
    <subcellularLocation>
        <location evidence="9">Dynein axonemal particle</location>
    </subcellularLocation>
</comment>